<dbReference type="Proteomes" id="UP000253872">
    <property type="component" value="Unassembled WGS sequence"/>
</dbReference>
<dbReference type="InterPro" id="IPR029058">
    <property type="entry name" value="AB_hydrolase_fold"/>
</dbReference>
<keyword evidence="4" id="KW-1185">Reference proteome</keyword>
<dbReference type="RefSeq" id="WP_111390232.1">
    <property type="nucleotide sequence ID" value="NZ_CAURJL010000006.1"/>
</dbReference>
<dbReference type="PANTHER" id="PTHR15394:SF3">
    <property type="entry name" value="SERINE HYDROLASE RBBP9"/>
    <property type="match status" value="1"/>
</dbReference>
<dbReference type="Pfam" id="PF06821">
    <property type="entry name" value="Ser_hydrolase"/>
    <property type="match status" value="1"/>
</dbReference>
<dbReference type="AlphaFoldDB" id="A0A369YF29"/>
<evidence type="ECO:0000313" key="3">
    <source>
        <dbReference type="Proteomes" id="UP000253872"/>
    </source>
</evidence>
<keyword evidence="1" id="KW-0378">Hydrolase</keyword>
<sequence length="181" mass="20068">MTQVFITHGYTANGNKHWFPWLEAELAKLGIPCKRLNMPDSEHPTPEAWLAHHQQEIVLTPETILIGHSLGCIASLNFLATAQKPIKALILVSGFGEKLPHLPELDAFANFFQNLTACVPSQCHVIAARNDSIVPAEFSQRLAENLQASYLCLPTGGHFLDREGVTTLPEVLDLIRKIEQI</sequence>
<organism evidence="1 3">
    <name type="scientific">Haemophilus sputorum</name>
    <dbReference type="NCBI Taxonomy" id="1078480"/>
    <lineage>
        <taxon>Bacteria</taxon>
        <taxon>Pseudomonadati</taxon>
        <taxon>Pseudomonadota</taxon>
        <taxon>Gammaproteobacteria</taxon>
        <taxon>Pasteurellales</taxon>
        <taxon>Pasteurellaceae</taxon>
        <taxon>Haemophilus</taxon>
    </lineage>
</organism>
<comment type="caution">
    <text evidence="1">The sequence shown here is derived from an EMBL/GenBank/DDBJ whole genome shotgun (WGS) entry which is preliminary data.</text>
</comment>
<dbReference type="PANTHER" id="PTHR15394">
    <property type="entry name" value="SERINE HYDROLASE RBBP9"/>
    <property type="match status" value="1"/>
</dbReference>
<dbReference type="EMBL" id="QEQG01000014">
    <property type="protein sequence ID" value="RDF09423.1"/>
    <property type="molecule type" value="Genomic_DNA"/>
</dbReference>
<dbReference type="EMBL" id="QEPN01000009">
    <property type="protein sequence ID" value="RDE70145.1"/>
    <property type="molecule type" value="Genomic_DNA"/>
</dbReference>
<dbReference type="Proteomes" id="UP000253950">
    <property type="component" value="Unassembled WGS sequence"/>
</dbReference>
<name>A0A369YF29_9PAST</name>
<reference evidence="3 4" key="1">
    <citation type="submission" date="2018-05" db="EMBL/GenBank/DDBJ databases">
        <title>Draft Genome Sequences for a Diverse set of 7 Haemophilus Species.</title>
        <authorList>
            <person name="Nichols M."/>
            <person name="Topaz N."/>
            <person name="Wang X."/>
            <person name="Wang X."/>
            <person name="Boxrud D."/>
        </authorList>
    </citation>
    <scope>NUCLEOTIDE SEQUENCE [LARGE SCALE GENOMIC DNA]</scope>
    <source>
        <strain evidence="1 3">C2002001239</strain>
        <strain evidence="2 4">C2015005473</strain>
    </source>
</reference>
<evidence type="ECO:0000313" key="1">
    <source>
        <dbReference type="EMBL" id="RDE70145.1"/>
    </source>
</evidence>
<evidence type="ECO:0000313" key="4">
    <source>
        <dbReference type="Proteomes" id="UP000253950"/>
    </source>
</evidence>
<dbReference type="InterPro" id="IPR010662">
    <property type="entry name" value="RBBP9/YdeN"/>
</dbReference>
<proteinExistence type="predicted"/>
<protein>
    <submittedName>
        <fullName evidence="1">Serine hydrolase family protein</fullName>
    </submittedName>
</protein>
<accession>A0A369YF29</accession>
<dbReference type="GO" id="GO:0016787">
    <property type="term" value="F:hydrolase activity"/>
    <property type="evidence" value="ECO:0007669"/>
    <property type="project" value="UniProtKB-KW"/>
</dbReference>
<dbReference type="SUPFAM" id="SSF53474">
    <property type="entry name" value="alpha/beta-Hydrolases"/>
    <property type="match status" value="1"/>
</dbReference>
<evidence type="ECO:0000313" key="2">
    <source>
        <dbReference type="EMBL" id="RDF09423.1"/>
    </source>
</evidence>
<dbReference type="Gene3D" id="3.40.50.1820">
    <property type="entry name" value="alpha/beta hydrolase"/>
    <property type="match status" value="1"/>
</dbReference>
<gene>
    <name evidence="2" type="ORF">DPV84_09720</name>
    <name evidence="1" type="ORF">DPV93_09275</name>
</gene>
<dbReference type="STRING" id="1035839.GCA_000238795_01975"/>